<proteinExistence type="predicted"/>
<sequence length="307" mass="32962">MENRAHALVAGLFTLLLAAAVLFSVWWFGGKHDVTRDYLVVTQGNVTGLNLQAQVRYRGIRVGRVEDIRLDKNQPDDILIRISILDEVPVTRSTVALLNYQGVTGLAQVQLEERGDDDRPLAAGDGLPRIPMQPSLIQELSDAGAETLRQARELLTSANQLVGEENQRRVGNTLANLESISAGLKPAAQELGPTLVQLRKALADDNLKHLSSALEGSAGTAREAKELVASLRRLSERLEQSGGGESGAGLLSPRWGDLAGDIAASTRQLNRVLNQVERDPQSLIFGAPAPVPGPGEPGFLPHPGRNP</sequence>
<dbReference type="PANTHER" id="PTHR36698">
    <property type="entry name" value="BLL5892 PROTEIN"/>
    <property type="match status" value="1"/>
</dbReference>
<dbReference type="Pfam" id="PF02470">
    <property type="entry name" value="MlaD"/>
    <property type="match status" value="1"/>
</dbReference>
<keyword evidence="2" id="KW-0812">Transmembrane</keyword>
<accession>A0ABY0IR48</accession>
<keyword evidence="2" id="KW-1133">Transmembrane helix</keyword>
<organism evidence="4 5">
    <name type="scientific">Azospira oryzae</name>
    <dbReference type="NCBI Taxonomy" id="146939"/>
    <lineage>
        <taxon>Bacteria</taxon>
        <taxon>Pseudomonadati</taxon>
        <taxon>Pseudomonadota</taxon>
        <taxon>Betaproteobacteria</taxon>
        <taxon>Rhodocyclales</taxon>
        <taxon>Rhodocyclaceae</taxon>
        <taxon>Azospira</taxon>
    </lineage>
</organism>
<feature type="domain" description="Mce/MlaD" evidence="3">
    <location>
        <begin position="39"/>
        <end position="113"/>
    </location>
</feature>
<keyword evidence="5" id="KW-1185">Reference proteome</keyword>
<dbReference type="RefSeq" id="WP_130458619.1">
    <property type="nucleotide sequence ID" value="NZ_SHKM01000001.1"/>
</dbReference>
<evidence type="ECO:0000256" key="2">
    <source>
        <dbReference type="SAM" id="Phobius"/>
    </source>
</evidence>
<name>A0ABY0IR48_9RHOO</name>
<feature type="region of interest" description="Disordered" evidence="1">
    <location>
        <begin position="285"/>
        <end position="307"/>
    </location>
</feature>
<keyword evidence="2" id="KW-0472">Membrane</keyword>
<evidence type="ECO:0000259" key="3">
    <source>
        <dbReference type="Pfam" id="PF02470"/>
    </source>
</evidence>
<evidence type="ECO:0000313" key="4">
    <source>
        <dbReference type="EMBL" id="RZT90048.1"/>
    </source>
</evidence>
<evidence type="ECO:0000313" key="5">
    <source>
        <dbReference type="Proteomes" id="UP000292136"/>
    </source>
</evidence>
<gene>
    <name evidence="4" type="ORF">EV678_0859</name>
</gene>
<dbReference type="EMBL" id="SHKM01000001">
    <property type="protein sequence ID" value="RZT90048.1"/>
    <property type="molecule type" value="Genomic_DNA"/>
</dbReference>
<dbReference type="Proteomes" id="UP000292136">
    <property type="component" value="Unassembled WGS sequence"/>
</dbReference>
<evidence type="ECO:0000256" key="1">
    <source>
        <dbReference type="SAM" id="MobiDB-lite"/>
    </source>
</evidence>
<dbReference type="PANTHER" id="PTHR36698:SF2">
    <property type="entry name" value="MCE_MLAD DOMAIN-CONTAINING PROTEIN"/>
    <property type="match status" value="1"/>
</dbReference>
<feature type="transmembrane region" description="Helical" evidence="2">
    <location>
        <begin position="7"/>
        <end position="29"/>
    </location>
</feature>
<protein>
    <submittedName>
        <fullName evidence="4">Phospholipid/cholesterol/gamma-HCH transport system substrate-binding protein</fullName>
    </submittedName>
</protein>
<dbReference type="InterPro" id="IPR003399">
    <property type="entry name" value="Mce/MlaD"/>
</dbReference>
<comment type="caution">
    <text evidence="4">The sequence shown here is derived from an EMBL/GenBank/DDBJ whole genome shotgun (WGS) entry which is preliminary data.</text>
</comment>
<reference evidence="4 5" key="1">
    <citation type="submission" date="2019-02" db="EMBL/GenBank/DDBJ databases">
        <title>Genomic Encyclopedia of Type Strains, Phase IV (KMG-IV): sequencing the most valuable type-strain genomes for metagenomic binning, comparative biology and taxonomic classification.</title>
        <authorList>
            <person name="Goeker M."/>
        </authorList>
    </citation>
    <scope>NUCLEOTIDE SEQUENCE [LARGE SCALE GENOMIC DNA]</scope>
    <source>
        <strain evidence="4 5">DSM 21223</strain>
    </source>
</reference>